<evidence type="ECO:0000313" key="3">
    <source>
        <dbReference type="Proteomes" id="UP000000763"/>
    </source>
</evidence>
<dbReference type="Proteomes" id="UP000000763">
    <property type="component" value="Chromosome 6"/>
</dbReference>
<protein>
    <submittedName>
        <fullName evidence="2">Uncharacterized protein</fullName>
    </submittedName>
</protein>
<reference evidence="3" key="2">
    <citation type="journal article" date="2008" name="Nucleic Acids Res.">
        <title>The rice annotation project database (RAP-DB): 2008 update.</title>
        <authorList>
            <consortium name="The rice annotation project (RAP)"/>
        </authorList>
    </citation>
    <scope>GENOME REANNOTATION</scope>
    <source>
        <strain evidence="3">cv. Nipponbare</strain>
    </source>
</reference>
<evidence type="ECO:0000256" key="1">
    <source>
        <dbReference type="SAM" id="MobiDB-lite"/>
    </source>
</evidence>
<feature type="region of interest" description="Disordered" evidence="1">
    <location>
        <begin position="1"/>
        <end position="64"/>
    </location>
</feature>
<organism evidence="2 3">
    <name type="scientific">Oryza sativa subsp. japonica</name>
    <name type="common">Rice</name>
    <dbReference type="NCBI Taxonomy" id="39947"/>
    <lineage>
        <taxon>Eukaryota</taxon>
        <taxon>Viridiplantae</taxon>
        <taxon>Streptophyta</taxon>
        <taxon>Embryophyta</taxon>
        <taxon>Tracheophyta</taxon>
        <taxon>Spermatophyta</taxon>
        <taxon>Magnoliopsida</taxon>
        <taxon>Liliopsida</taxon>
        <taxon>Poales</taxon>
        <taxon>Poaceae</taxon>
        <taxon>BOP clade</taxon>
        <taxon>Oryzoideae</taxon>
        <taxon>Oryzeae</taxon>
        <taxon>Oryzinae</taxon>
        <taxon>Oryza</taxon>
        <taxon>Oryza sativa</taxon>
    </lineage>
</organism>
<dbReference type="AlphaFoldDB" id="Q5Z573"/>
<reference evidence="3" key="1">
    <citation type="journal article" date="2005" name="Nature">
        <title>The map-based sequence of the rice genome.</title>
        <authorList>
            <consortium name="International rice genome sequencing project (IRGSP)"/>
            <person name="Matsumoto T."/>
            <person name="Wu J."/>
            <person name="Kanamori H."/>
            <person name="Katayose Y."/>
            <person name="Fujisawa M."/>
            <person name="Namiki N."/>
            <person name="Mizuno H."/>
            <person name="Yamamoto K."/>
            <person name="Antonio B.A."/>
            <person name="Baba T."/>
            <person name="Sakata K."/>
            <person name="Nagamura Y."/>
            <person name="Aoki H."/>
            <person name="Arikawa K."/>
            <person name="Arita K."/>
            <person name="Bito T."/>
            <person name="Chiden Y."/>
            <person name="Fujitsuka N."/>
            <person name="Fukunaka R."/>
            <person name="Hamada M."/>
            <person name="Harada C."/>
            <person name="Hayashi A."/>
            <person name="Hijishita S."/>
            <person name="Honda M."/>
            <person name="Hosokawa S."/>
            <person name="Ichikawa Y."/>
            <person name="Idonuma A."/>
            <person name="Iijima M."/>
            <person name="Ikeda M."/>
            <person name="Ikeno M."/>
            <person name="Ito K."/>
            <person name="Ito S."/>
            <person name="Ito T."/>
            <person name="Ito Y."/>
            <person name="Ito Y."/>
            <person name="Iwabuchi A."/>
            <person name="Kamiya K."/>
            <person name="Karasawa W."/>
            <person name="Kurita K."/>
            <person name="Katagiri S."/>
            <person name="Kikuta A."/>
            <person name="Kobayashi H."/>
            <person name="Kobayashi N."/>
            <person name="Machita K."/>
            <person name="Maehara T."/>
            <person name="Masukawa M."/>
            <person name="Mizubayashi T."/>
            <person name="Mukai Y."/>
            <person name="Nagasaki H."/>
            <person name="Nagata Y."/>
            <person name="Naito S."/>
            <person name="Nakashima M."/>
            <person name="Nakama Y."/>
            <person name="Nakamichi Y."/>
            <person name="Nakamura M."/>
            <person name="Meguro A."/>
            <person name="Negishi M."/>
            <person name="Ohta I."/>
            <person name="Ohta T."/>
            <person name="Okamoto M."/>
            <person name="Ono N."/>
            <person name="Saji S."/>
            <person name="Sakaguchi M."/>
            <person name="Sakai K."/>
            <person name="Shibata M."/>
            <person name="Shimokawa T."/>
            <person name="Song J."/>
            <person name="Takazaki Y."/>
            <person name="Terasawa K."/>
            <person name="Tsugane M."/>
            <person name="Tsuji K."/>
            <person name="Ueda S."/>
            <person name="Waki K."/>
            <person name="Yamagata H."/>
            <person name="Yamamoto M."/>
            <person name="Yamamoto S."/>
            <person name="Yamane H."/>
            <person name="Yoshiki S."/>
            <person name="Yoshihara R."/>
            <person name="Yukawa K."/>
            <person name="Zhong H."/>
            <person name="Yano M."/>
            <person name="Yuan Q."/>
            <person name="Ouyang S."/>
            <person name="Liu J."/>
            <person name="Jones K.M."/>
            <person name="Gansberger K."/>
            <person name="Moffat K."/>
            <person name="Hill J."/>
            <person name="Bera J."/>
            <person name="Fadrosh D."/>
            <person name="Jin S."/>
            <person name="Johri S."/>
            <person name="Kim M."/>
            <person name="Overton L."/>
            <person name="Reardon M."/>
            <person name="Tsitrin T."/>
            <person name="Vuong H."/>
            <person name="Weaver B."/>
            <person name="Ciecko A."/>
            <person name="Tallon L."/>
            <person name="Jackson J."/>
            <person name="Pai G."/>
            <person name="Aken S.V."/>
            <person name="Utterback T."/>
            <person name="Reidmuller S."/>
            <person name="Feldblyum T."/>
            <person name="Hsiao J."/>
            <person name="Zismann V."/>
            <person name="Iobst S."/>
            <person name="de Vazeille A.R."/>
            <person name="Buell C.R."/>
            <person name="Ying K."/>
            <person name="Li Y."/>
            <person name="Lu T."/>
            <person name="Huang Y."/>
            <person name="Zhao Q."/>
            <person name="Feng Q."/>
            <person name="Zhang L."/>
            <person name="Zhu J."/>
            <person name="Weng Q."/>
            <person name="Mu J."/>
            <person name="Lu Y."/>
            <person name="Fan D."/>
            <person name="Liu Y."/>
            <person name="Guan J."/>
            <person name="Zhang Y."/>
            <person name="Yu S."/>
            <person name="Liu X."/>
            <person name="Zhang Y."/>
            <person name="Hong G."/>
            <person name="Han B."/>
            <person name="Choisne N."/>
            <person name="Demange N."/>
            <person name="Orjeda G."/>
            <person name="Samain S."/>
            <person name="Cattolico L."/>
            <person name="Pelletier E."/>
            <person name="Couloux A."/>
            <person name="Segurens B."/>
            <person name="Wincker P."/>
            <person name="D'Hont A."/>
            <person name="Scarpelli C."/>
            <person name="Weissenbach J."/>
            <person name="Salanoubat M."/>
            <person name="Quetier F."/>
            <person name="Yu Y."/>
            <person name="Kim H.R."/>
            <person name="Rambo T."/>
            <person name="Currie J."/>
            <person name="Collura K."/>
            <person name="Luo M."/>
            <person name="Yang T."/>
            <person name="Ammiraju J.S.S."/>
            <person name="Engler F."/>
            <person name="Soderlund C."/>
            <person name="Wing R.A."/>
            <person name="Palmer L.E."/>
            <person name="de la Bastide M."/>
            <person name="Spiegel L."/>
            <person name="Nascimento L."/>
            <person name="Zutavern T."/>
            <person name="O'Shaughnessy A."/>
            <person name="Dike S."/>
            <person name="Dedhia N."/>
            <person name="Preston R."/>
            <person name="Balija V."/>
            <person name="McCombie W.R."/>
            <person name="Chow T."/>
            <person name="Chen H."/>
            <person name="Chung M."/>
            <person name="Chen C."/>
            <person name="Shaw J."/>
            <person name="Wu H."/>
            <person name="Hsiao K."/>
            <person name="Chao Y."/>
            <person name="Chu M."/>
            <person name="Cheng C."/>
            <person name="Hour A."/>
            <person name="Lee P."/>
            <person name="Lin S."/>
            <person name="Lin Y."/>
            <person name="Liou J."/>
            <person name="Liu S."/>
            <person name="Hsing Y."/>
            <person name="Raghuvanshi S."/>
            <person name="Mohanty A."/>
            <person name="Bharti A.K."/>
            <person name="Gaur A."/>
            <person name="Gupta V."/>
            <person name="Kumar D."/>
            <person name="Ravi V."/>
            <person name="Vij S."/>
            <person name="Kapur A."/>
            <person name="Khurana P."/>
            <person name="Khurana P."/>
            <person name="Khurana J.P."/>
            <person name="Tyagi A.K."/>
            <person name="Gaikwad K."/>
            <person name="Singh A."/>
            <person name="Dalal V."/>
            <person name="Srivastava S."/>
            <person name="Dixit A."/>
            <person name="Pal A.K."/>
            <person name="Ghazi I.A."/>
            <person name="Yadav M."/>
            <person name="Pandit A."/>
            <person name="Bhargava A."/>
            <person name="Sureshbabu K."/>
            <person name="Batra K."/>
            <person name="Sharma T.R."/>
            <person name="Mohapatra T."/>
            <person name="Singh N.K."/>
            <person name="Messing J."/>
            <person name="Nelson A.B."/>
            <person name="Fuks G."/>
            <person name="Kavchok S."/>
            <person name="Keizer G."/>
            <person name="Linton E."/>
            <person name="Llaca V."/>
            <person name="Song R."/>
            <person name="Tanyolac B."/>
            <person name="Young S."/>
            <person name="Ho-Il K."/>
            <person name="Hahn J.H."/>
            <person name="Sangsakoo G."/>
            <person name="Vanavichit A."/>
            <person name="de Mattos Luiz.A.T."/>
            <person name="Zimmer P.D."/>
            <person name="Malone G."/>
            <person name="Dellagostin O."/>
            <person name="de Oliveira A.C."/>
            <person name="Bevan M."/>
            <person name="Bancroft I."/>
            <person name="Minx P."/>
            <person name="Cordum H."/>
            <person name="Wilson R."/>
            <person name="Cheng Z."/>
            <person name="Jin W."/>
            <person name="Jiang J."/>
            <person name="Leong S.A."/>
            <person name="Iwama H."/>
            <person name="Gojobori T."/>
            <person name="Itoh T."/>
            <person name="Niimura Y."/>
            <person name="Fujii Y."/>
            <person name="Habara T."/>
            <person name="Sakai H."/>
            <person name="Sato Y."/>
            <person name="Wilson G."/>
            <person name="Kumar K."/>
            <person name="McCouch S."/>
            <person name="Juretic N."/>
            <person name="Hoen D."/>
            <person name="Wright S."/>
            <person name="Bruskiewich R."/>
            <person name="Bureau T."/>
            <person name="Miyao A."/>
            <person name="Hirochika H."/>
            <person name="Nishikawa T."/>
            <person name="Kadowaki K."/>
            <person name="Sugiura M."/>
            <person name="Burr B."/>
            <person name="Sasaki T."/>
        </authorList>
    </citation>
    <scope>NUCLEOTIDE SEQUENCE [LARGE SCALE GENOMIC DNA]</scope>
    <source>
        <strain evidence="3">cv. Nipponbare</strain>
    </source>
</reference>
<proteinExistence type="predicted"/>
<name>Q5Z573_ORYSJ</name>
<sequence>MPWRWPKAGTSSSEPWHGGGWRGEDAAARGLLEPRPSGRGSFPLPPRPATSSTILPSDLEEGERGSALDWLRLAAGGFLRALL</sequence>
<gene>
    <name evidence="2" type="primary">B1066D09.40</name>
</gene>
<accession>Q5Z573</accession>
<dbReference type="EMBL" id="AP005761">
    <property type="protein sequence ID" value="BAD54653.1"/>
    <property type="molecule type" value="Genomic_DNA"/>
</dbReference>
<evidence type="ECO:0000313" key="2">
    <source>
        <dbReference type="EMBL" id="BAD54653.1"/>
    </source>
</evidence>